<gene>
    <name evidence="2" type="ORF">FHR90_000562</name>
    <name evidence="3" type="ORF">HUK83_03305</name>
</gene>
<reference evidence="2 4" key="2">
    <citation type="submission" date="2020-08" db="EMBL/GenBank/DDBJ databases">
        <title>Genomic Encyclopedia of Type Strains, Phase III (KMG-III): the genomes of soil and plant-associated and newly described type strains.</title>
        <authorList>
            <person name="Whitman W."/>
        </authorList>
    </citation>
    <scope>NUCLEOTIDE SEQUENCE [LARGE SCALE GENOMIC DNA]</scope>
    <source>
        <strain evidence="2 4">CECT 8088</strain>
    </source>
</reference>
<dbReference type="Proteomes" id="UP000557688">
    <property type="component" value="Unassembled WGS sequence"/>
</dbReference>
<evidence type="ECO:0000313" key="5">
    <source>
        <dbReference type="Proteomes" id="UP000565205"/>
    </source>
</evidence>
<dbReference type="Pfam" id="PF11911">
    <property type="entry name" value="DUF3429"/>
    <property type="match status" value="1"/>
</dbReference>
<keyword evidence="1" id="KW-0472">Membrane</keyword>
<evidence type="ECO:0000256" key="1">
    <source>
        <dbReference type="SAM" id="Phobius"/>
    </source>
</evidence>
<keyword evidence="1" id="KW-0812">Transmembrane</keyword>
<organism evidence="2 4">
    <name type="scientific">Endobacter medicaginis</name>
    <dbReference type="NCBI Taxonomy" id="1181271"/>
    <lineage>
        <taxon>Bacteria</taxon>
        <taxon>Pseudomonadati</taxon>
        <taxon>Pseudomonadota</taxon>
        <taxon>Alphaproteobacteria</taxon>
        <taxon>Acetobacterales</taxon>
        <taxon>Acetobacteraceae</taxon>
        <taxon>Endobacter</taxon>
    </lineage>
</organism>
<feature type="transmembrane region" description="Helical" evidence="1">
    <location>
        <begin position="20"/>
        <end position="42"/>
    </location>
</feature>
<evidence type="ECO:0000313" key="4">
    <source>
        <dbReference type="Proteomes" id="UP000557688"/>
    </source>
</evidence>
<dbReference type="PANTHER" id="PTHR15887">
    <property type="entry name" value="TRANSMEMBRANE PROTEIN 69"/>
    <property type="match status" value="1"/>
</dbReference>
<feature type="transmembrane region" description="Helical" evidence="1">
    <location>
        <begin position="54"/>
        <end position="76"/>
    </location>
</feature>
<dbReference type="RefSeq" id="WP_176622088.1">
    <property type="nucleotide sequence ID" value="NZ_JABXXQ010000031.1"/>
</dbReference>
<name>A0A839URB8_9PROT</name>
<dbReference type="Proteomes" id="UP000565205">
    <property type="component" value="Unassembled WGS sequence"/>
</dbReference>
<proteinExistence type="predicted"/>
<dbReference type="AlphaFoldDB" id="A0A839URB8"/>
<sequence length="169" mass="17829">MSLARGMSALAWLRRGTPLLAYALGLAGALPVVAMSTALVAIPSEVRVPKLCLALLGYGAVTLSFIGAVHWGIALASPRSTEASRRLARWRLMLGVLPALAGWASLLIGILMPPFVGLLVLMVGFAMTGAVEAYATRRNALPPGYMSMRWLLTVIVEACLLAAALSRMV</sequence>
<reference evidence="3 5" key="1">
    <citation type="submission" date="2020-06" db="EMBL/GenBank/DDBJ databases">
        <title>Description of novel acetic acid bacteria.</title>
        <authorList>
            <person name="Sombolestani A."/>
        </authorList>
    </citation>
    <scope>NUCLEOTIDE SEQUENCE [LARGE SCALE GENOMIC DNA]</scope>
    <source>
        <strain evidence="3 5">LMG 26838</strain>
    </source>
</reference>
<evidence type="ECO:0000313" key="3">
    <source>
        <dbReference type="EMBL" id="NVN29367.1"/>
    </source>
</evidence>
<accession>A0A839URB8</accession>
<keyword evidence="1" id="KW-1133">Transmembrane helix</keyword>
<dbReference type="EMBL" id="JABXXQ010000031">
    <property type="protein sequence ID" value="NVN29367.1"/>
    <property type="molecule type" value="Genomic_DNA"/>
</dbReference>
<feature type="transmembrane region" description="Helical" evidence="1">
    <location>
        <begin position="115"/>
        <end position="135"/>
    </location>
</feature>
<dbReference type="InterPro" id="IPR021836">
    <property type="entry name" value="DUF3429"/>
</dbReference>
<feature type="transmembrane region" description="Helical" evidence="1">
    <location>
        <begin position="147"/>
        <end position="166"/>
    </location>
</feature>
<protein>
    <submittedName>
        <fullName evidence="3">DUF3429 domain-containing protein</fullName>
    </submittedName>
</protein>
<comment type="caution">
    <text evidence="2">The sequence shown here is derived from an EMBL/GenBank/DDBJ whole genome shotgun (WGS) entry which is preliminary data.</text>
</comment>
<keyword evidence="4" id="KW-1185">Reference proteome</keyword>
<feature type="transmembrane region" description="Helical" evidence="1">
    <location>
        <begin position="88"/>
        <end position="109"/>
    </location>
</feature>
<dbReference type="PANTHER" id="PTHR15887:SF1">
    <property type="entry name" value="TRANSMEMBRANE PROTEIN 69"/>
    <property type="match status" value="1"/>
</dbReference>
<evidence type="ECO:0000313" key="2">
    <source>
        <dbReference type="EMBL" id="MBB3172748.1"/>
    </source>
</evidence>
<dbReference type="EMBL" id="JACHXV010000002">
    <property type="protein sequence ID" value="MBB3172748.1"/>
    <property type="molecule type" value="Genomic_DNA"/>
</dbReference>